<reference evidence="3 4" key="1">
    <citation type="submission" date="2016-08" db="EMBL/GenBank/DDBJ databases">
        <authorList>
            <person name="Seilhamer J.J."/>
        </authorList>
    </citation>
    <scope>NUCLEOTIDE SEQUENCE [LARGE SCALE GENOMIC DNA]</scope>
    <source>
        <strain evidence="3 4">A37T2</strain>
    </source>
</reference>
<organism evidence="3 4">
    <name type="scientific">Chitinophaga costaii</name>
    <dbReference type="NCBI Taxonomy" id="1335309"/>
    <lineage>
        <taxon>Bacteria</taxon>
        <taxon>Pseudomonadati</taxon>
        <taxon>Bacteroidota</taxon>
        <taxon>Chitinophagia</taxon>
        <taxon>Chitinophagales</taxon>
        <taxon>Chitinophagaceae</taxon>
        <taxon>Chitinophaga</taxon>
    </lineage>
</organism>
<gene>
    <name evidence="3" type="ORF">GA0116948_11257</name>
</gene>
<dbReference type="STRING" id="1335309.GA0116948_11257"/>
<dbReference type="CDD" id="cd03801">
    <property type="entry name" value="GT4_PimA-like"/>
    <property type="match status" value="1"/>
</dbReference>
<dbReference type="Pfam" id="PF13439">
    <property type="entry name" value="Glyco_transf_4"/>
    <property type="match status" value="1"/>
</dbReference>
<name>A0A1C4F6M2_9BACT</name>
<feature type="domain" description="Glycosyltransferase subfamily 4-like N-terminal" evidence="2">
    <location>
        <begin position="63"/>
        <end position="155"/>
    </location>
</feature>
<protein>
    <submittedName>
        <fullName evidence="3">Glycosyltransferase involved in cell wall bisynthesis</fullName>
    </submittedName>
</protein>
<proteinExistence type="predicted"/>
<dbReference type="InterPro" id="IPR028098">
    <property type="entry name" value="Glyco_trans_4-like_N"/>
</dbReference>
<dbReference type="RefSeq" id="WP_089713895.1">
    <property type="nucleotide sequence ID" value="NZ_FMAR01000012.1"/>
</dbReference>
<dbReference type="SUPFAM" id="SSF53756">
    <property type="entry name" value="UDP-Glycosyltransferase/glycogen phosphorylase"/>
    <property type="match status" value="1"/>
</dbReference>
<keyword evidence="3" id="KW-0808">Transferase</keyword>
<dbReference type="Pfam" id="PF00534">
    <property type="entry name" value="Glycos_transf_1"/>
    <property type="match status" value="1"/>
</dbReference>
<accession>A0A1C4F6M2</accession>
<sequence>MRIAMLLPSLANKGPIIMARNLVNEIVKSNKATIEVFYFDDIQEIVFDCPVHRIVSLKEINIMRFDILHTHLLRPDIKAALYRRKMRGIKLLSTVHSYMKEDLRNSYGPVMAHLARVIWCCMLSRFDKVVCLSQHMQQYYSPLVKKELLTYAYNGRRIDGDTAAMAVDTADLTAINALKERYKVAGGIGNVTRIKGFEQLVKMLTVNSSFALVIIGEGIERKPLEALAASLGVADRCLFLGYRANAAAYYPLFDVYAMTSYSEGMPLVLLEAASYGMPVVCSNIGIFKELFASDEVVFYPLYDIKGLSDSMDKAIRERQQLSGKVKRKFLENYTAVAMCNRYLALYKSLLNKTCSAKKIND</sequence>
<dbReference type="PANTHER" id="PTHR12526">
    <property type="entry name" value="GLYCOSYLTRANSFERASE"/>
    <property type="match status" value="1"/>
</dbReference>
<evidence type="ECO:0000313" key="4">
    <source>
        <dbReference type="Proteomes" id="UP000242818"/>
    </source>
</evidence>
<dbReference type="AlphaFoldDB" id="A0A1C4F6M2"/>
<dbReference type="Gene3D" id="3.40.50.2000">
    <property type="entry name" value="Glycogen Phosphorylase B"/>
    <property type="match status" value="2"/>
</dbReference>
<dbReference type="Proteomes" id="UP000242818">
    <property type="component" value="Unassembled WGS sequence"/>
</dbReference>
<dbReference type="EMBL" id="FMAR01000012">
    <property type="protein sequence ID" value="SCC51668.1"/>
    <property type="molecule type" value="Genomic_DNA"/>
</dbReference>
<evidence type="ECO:0000313" key="3">
    <source>
        <dbReference type="EMBL" id="SCC51668.1"/>
    </source>
</evidence>
<dbReference type="GO" id="GO:0016757">
    <property type="term" value="F:glycosyltransferase activity"/>
    <property type="evidence" value="ECO:0007669"/>
    <property type="project" value="InterPro"/>
</dbReference>
<dbReference type="OrthoDB" id="9811239at2"/>
<evidence type="ECO:0000259" key="2">
    <source>
        <dbReference type="Pfam" id="PF13439"/>
    </source>
</evidence>
<feature type="domain" description="Glycosyl transferase family 1" evidence="1">
    <location>
        <begin position="174"/>
        <end position="319"/>
    </location>
</feature>
<dbReference type="InterPro" id="IPR001296">
    <property type="entry name" value="Glyco_trans_1"/>
</dbReference>
<evidence type="ECO:0000259" key="1">
    <source>
        <dbReference type="Pfam" id="PF00534"/>
    </source>
</evidence>
<keyword evidence="4" id="KW-1185">Reference proteome</keyword>